<dbReference type="InterPro" id="IPR036264">
    <property type="entry name" value="Bact_exopeptidase_dim_dom"/>
</dbReference>
<dbReference type="SUPFAM" id="SSF53187">
    <property type="entry name" value="Zn-dependent exopeptidases"/>
    <property type="match status" value="1"/>
</dbReference>
<reference evidence="4 5" key="1">
    <citation type="submission" date="2020-03" db="EMBL/GenBank/DDBJ databases">
        <title>Draft Genome Sequence of Cudoniella acicularis.</title>
        <authorList>
            <person name="Buettner E."/>
            <person name="Kellner H."/>
        </authorList>
    </citation>
    <scope>NUCLEOTIDE SEQUENCE [LARGE SCALE GENOMIC DNA]</scope>
    <source>
        <strain evidence="4 5">DSM 108380</strain>
    </source>
</reference>
<evidence type="ECO:0000259" key="3">
    <source>
        <dbReference type="Pfam" id="PF07687"/>
    </source>
</evidence>
<dbReference type="Gene3D" id="3.40.630.10">
    <property type="entry name" value="Zn peptidases"/>
    <property type="match status" value="2"/>
</dbReference>
<dbReference type="AlphaFoldDB" id="A0A8H4QN87"/>
<dbReference type="InterPro" id="IPR010158">
    <property type="entry name" value="Amidase_Cbmase"/>
</dbReference>
<evidence type="ECO:0000256" key="2">
    <source>
        <dbReference type="ARBA" id="ARBA00022801"/>
    </source>
</evidence>
<sequence length="407" mass="43853">MMANAAFRNLNVNEGRLMKDIHHTAQRGKGAVWGSAATETGMARLSLSLEDKLVRDWFVETARSLSCNVHFDAMGNIFAVRSGRNDGPATFIGSHLDTQPSGGRYDGILGVLAGLEVLRVLEDNKVETAFPIGVVNWTKGRPISNINGVIWRVGWLNSSRQGPILEAENKRIGIVEGVQAYRWHTITVRGRECHTGATTFPYRSDALLAAARMISHSHVFASEFSSLASTGVLTLKHGSTNTVPGEVTFSIDIRSSSDSQLMQLEEKLKQDFETIAKDELLPGMTGKGVKGRGCSMEWQLVSSSTATTFDKNCIRCITDSAESAAAEAGIAAEDFMKRGMISGAGHDSVYTSKRCPTAMIFILCKDGISHSPGEYSSSQECATGAQVLLGSVLRFGELRAVEASSGP</sequence>
<keyword evidence="2" id="KW-0378">Hydrolase</keyword>
<dbReference type="Pfam" id="PF01546">
    <property type="entry name" value="Peptidase_M20"/>
    <property type="match status" value="1"/>
</dbReference>
<comment type="similarity">
    <text evidence="1">Belongs to the peptidase M20A family.</text>
</comment>
<dbReference type="InterPro" id="IPR011650">
    <property type="entry name" value="Peptidase_M20_dimer"/>
</dbReference>
<proteinExistence type="inferred from homology"/>
<dbReference type="Gene3D" id="3.30.70.360">
    <property type="match status" value="1"/>
</dbReference>
<dbReference type="OrthoDB" id="4676at2759"/>
<evidence type="ECO:0000313" key="4">
    <source>
        <dbReference type="EMBL" id="KAF4613417.1"/>
    </source>
</evidence>
<evidence type="ECO:0000313" key="5">
    <source>
        <dbReference type="Proteomes" id="UP000566819"/>
    </source>
</evidence>
<dbReference type="EMBL" id="JAAMPI010002429">
    <property type="protein sequence ID" value="KAF4613417.1"/>
    <property type="molecule type" value="Genomic_DNA"/>
</dbReference>
<evidence type="ECO:0000256" key="1">
    <source>
        <dbReference type="ARBA" id="ARBA00006247"/>
    </source>
</evidence>
<protein>
    <recommendedName>
        <fullName evidence="3">Peptidase M20 dimerisation domain-containing protein</fullName>
    </recommendedName>
</protein>
<accession>A0A8H4QN87</accession>
<dbReference type="Pfam" id="PF07687">
    <property type="entry name" value="M20_dimer"/>
    <property type="match status" value="1"/>
</dbReference>
<dbReference type="SUPFAM" id="SSF55031">
    <property type="entry name" value="Bacterial exopeptidase dimerisation domain"/>
    <property type="match status" value="1"/>
</dbReference>
<dbReference type="GO" id="GO:0016813">
    <property type="term" value="F:hydrolase activity, acting on carbon-nitrogen (but not peptide) bonds, in linear amidines"/>
    <property type="evidence" value="ECO:0007669"/>
    <property type="project" value="InterPro"/>
</dbReference>
<name>A0A8H4QN87_9HELO</name>
<comment type="caution">
    <text evidence="4">The sequence shown here is derived from an EMBL/GenBank/DDBJ whole genome shotgun (WGS) entry which is preliminary data.</text>
</comment>
<dbReference type="PIRSF" id="PIRSF001235">
    <property type="entry name" value="Amidase_carbamoylase"/>
    <property type="match status" value="1"/>
</dbReference>
<dbReference type="InterPro" id="IPR002933">
    <property type="entry name" value="Peptidase_M20"/>
</dbReference>
<dbReference type="Proteomes" id="UP000566819">
    <property type="component" value="Unassembled WGS sequence"/>
</dbReference>
<dbReference type="PANTHER" id="PTHR32494">
    <property type="entry name" value="ALLANTOATE DEIMINASE-RELATED"/>
    <property type="match status" value="1"/>
</dbReference>
<gene>
    <name evidence="4" type="ORF">G7Y89_g15471</name>
</gene>
<keyword evidence="5" id="KW-1185">Reference proteome</keyword>
<organism evidence="4 5">
    <name type="scientific">Cudoniella acicularis</name>
    <dbReference type="NCBI Taxonomy" id="354080"/>
    <lineage>
        <taxon>Eukaryota</taxon>
        <taxon>Fungi</taxon>
        <taxon>Dikarya</taxon>
        <taxon>Ascomycota</taxon>
        <taxon>Pezizomycotina</taxon>
        <taxon>Leotiomycetes</taxon>
        <taxon>Helotiales</taxon>
        <taxon>Tricladiaceae</taxon>
        <taxon>Cudoniella</taxon>
    </lineage>
</organism>
<dbReference type="PANTHER" id="PTHR32494:SF5">
    <property type="entry name" value="ALLANTOATE AMIDOHYDROLASE"/>
    <property type="match status" value="1"/>
</dbReference>
<feature type="domain" description="Peptidase M20 dimerisation" evidence="3">
    <location>
        <begin position="183"/>
        <end position="277"/>
    </location>
</feature>